<dbReference type="OrthoDB" id="9785707at2"/>
<comment type="caution">
    <text evidence="5">The sequence shown here is derived from an EMBL/GenBank/DDBJ whole genome shotgun (WGS) entry which is preliminary data.</text>
</comment>
<dbReference type="PATRIC" id="fig|1095749.3.peg.1578"/>
<sequence length="363" mass="41103">MDKTTEILLRLMQVPKLGSRYIQQMLHHINLQTLQDYDAEQLHHMGWDEKQIQAWFHPNMKYLEPAYRWAEQADQQIIHLQQASYPELLKQINSAPPILFIKGNIDTLHQPQIAMVGSRNCSDYGEYWAKYFASELSLAGLIITSGLALGIDGFCHRAVVEQQGQTIAVIGSGLSHIYPSRHKKLAQQIIENQGALISEFFPTHPPLAENFPRRNRIISGLSLGTLIVEASERSGSLITANYAVEQNREVFAIPGHIQNQSSQGCHKLIQQGAMLVEQVSDILENLPHFSAAYSLSPRPKLTIKEKPLPTYPELYKHISSVPISIDHLAEKTNLTINELLVQLLELELQELIQQENGNYLRIL</sequence>
<evidence type="ECO:0000313" key="5">
    <source>
        <dbReference type="EMBL" id="EIJ68495.1"/>
    </source>
</evidence>
<evidence type="ECO:0000313" key="6">
    <source>
        <dbReference type="Proteomes" id="UP000006457"/>
    </source>
</evidence>
<gene>
    <name evidence="5" type="primary">dprA</name>
    <name evidence="5" type="ORF">HMPREF1052_1663</name>
</gene>
<organism evidence="5 6">
    <name type="scientific">Pasteurella bettyae CCUG 2042</name>
    <dbReference type="NCBI Taxonomy" id="1095749"/>
    <lineage>
        <taxon>Bacteria</taxon>
        <taxon>Pseudomonadati</taxon>
        <taxon>Pseudomonadota</taxon>
        <taxon>Gammaproteobacteria</taxon>
        <taxon>Pasteurellales</taxon>
        <taxon>Pasteurellaceae</taxon>
        <taxon>Pasteurella</taxon>
    </lineage>
</organism>
<feature type="domain" description="DprA winged helix" evidence="3">
    <location>
        <begin position="309"/>
        <end position="358"/>
    </location>
</feature>
<evidence type="ECO:0000256" key="1">
    <source>
        <dbReference type="ARBA" id="ARBA00006525"/>
    </source>
</evidence>
<dbReference type="GO" id="GO:0009294">
    <property type="term" value="P:DNA-mediated transformation"/>
    <property type="evidence" value="ECO:0007669"/>
    <property type="project" value="InterPro"/>
</dbReference>
<feature type="domain" description="Smf/DprA SLOG" evidence="2">
    <location>
        <begin position="77"/>
        <end position="286"/>
    </location>
</feature>
<dbReference type="SUPFAM" id="SSF102405">
    <property type="entry name" value="MCP/YpsA-like"/>
    <property type="match status" value="1"/>
</dbReference>
<dbReference type="AlphaFoldDB" id="I3D9V2"/>
<feature type="domain" description="Smf/DprA SAM" evidence="4">
    <location>
        <begin position="3"/>
        <end position="68"/>
    </location>
</feature>
<reference evidence="5 6" key="1">
    <citation type="submission" date="2012-03" db="EMBL/GenBank/DDBJ databases">
        <authorList>
            <person name="Harkins D.M."/>
            <person name="Madupu R."/>
            <person name="Durkin A.S."/>
            <person name="Torralba M."/>
            <person name="Methe B."/>
            <person name="Sutton G.G."/>
            <person name="Nelson K.E."/>
        </authorList>
    </citation>
    <scope>NUCLEOTIDE SEQUENCE [LARGE SCALE GENOMIC DNA]</scope>
    <source>
        <strain evidence="5 6">CCUG 2042</strain>
    </source>
</reference>
<evidence type="ECO:0000259" key="3">
    <source>
        <dbReference type="Pfam" id="PF17782"/>
    </source>
</evidence>
<dbReference type="PANTHER" id="PTHR43022">
    <property type="entry name" value="PROTEIN SMF"/>
    <property type="match status" value="1"/>
</dbReference>
<keyword evidence="6" id="KW-1185">Reference proteome</keyword>
<dbReference type="Pfam" id="PF02481">
    <property type="entry name" value="DNA_processg_A"/>
    <property type="match status" value="1"/>
</dbReference>
<protein>
    <submittedName>
        <fullName evidence="5">DNA protecting protein DprA</fullName>
    </submittedName>
</protein>
<dbReference type="NCBIfam" id="TIGR00732">
    <property type="entry name" value="dprA"/>
    <property type="match status" value="1"/>
</dbReference>
<dbReference type="InterPro" id="IPR036388">
    <property type="entry name" value="WH-like_DNA-bd_sf"/>
</dbReference>
<dbReference type="eggNOG" id="COG0758">
    <property type="taxonomic scope" value="Bacteria"/>
</dbReference>
<dbReference type="Gene3D" id="1.10.10.10">
    <property type="entry name" value="Winged helix-like DNA-binding domain superfamily/Winged helix DNA-binding domain"/>
    <property type="match status" value="1"/>
</dbReference>
<dbReference type="PANTHER" id="PTHR43022:SF1">
    <property type="entry name" value="PROTEIN SMF"/>
    <property type="match status" value="1"/>
</dbReference>
<dbReference type="Proteomes" id="UP000006457">
    <property type="component" value="Unassembled WGS sequence"/>
</dbReference>
<accession>I3D9V2</accession>
<dbReference type="Pfam" id="PF25317">
    <property type="entry name" value="SAM_SMF"/>
    <property type="match status" value="1"/>
</dbReference>
<dbReference type="Pfam" id="PF17782">
    <property type="entry name" value="WHD_DprA"/>
    <property type="match status" value="1"/>
</dbReference>
<comment type="similarity">
    <text evidence="1">Belongs to the DprA/Smf family.</text>
</comment>
<evidence type="ECO:0000259" key="2">
    <source>
        <dbReference type="Pfam" id="PF02481"/>
    </source>
</evidence>
<proteinExistence type="inferred from homology"/>
<name>I3D9V2_9PAST</name>
<dbReference type="InterPro" id="IPR003488">
    <property type="entry name" value="DprA"/>
</dbReference>
<dbReference type="EMBL" id="AJSX01000036">
    <property type="protein sequence ID" value="EIJ68495.1"/>
    <property type="molecule type" value="Genomic_DNA"/>
</dbReference>
<dbReference type="Gene3D" id="3.40.50.450">
    <property type="match status" value="1"/>
</dbReference>
<evidence type="ECO:0000259" key="4">
    <source>
        <dbReference type="Pfam" id="PF25317"/>
    </source>
</evidence>
<dbReference type="RefSeq" id="WP_005761095.1">
    <property type="nucleotide sequence ID" value="NZ_AJSX01000036.1"/>
</dbReference>
<dbReference type="InterPro" id="IPR057338">
    <property type="entry name" value="DprA_SAM"/>
</dbReference>
<dbReference type="InterPro" id="IPR057666">
    <property type="entry name" value="DrpA_SLOG"/>
</dbReference>
<dbReference type="InterPro" id="IPR041614">
    <property type="entry name" value="DprA_WH"/>
</dbReference>